<organism evidence="3 4">
    <name type="scientific">Roseateles aquatilis</name>
    <dbReference type="NCBI Taxonomy" id="431061"/>
    <lineage>
        <taxon>Bacteria</taxon>
        <taxon>Pseudomonadati</taxon>
        <taxon>Pseudomonadota</taxon>
        <taxon>Betaproteobacteria</taxon>
        <taxon>Burkholderiales</taxon>
        <taxon>Sphaerotilaceae</taxon>
        <taxon>Roseateles</taxon>
    </lineage>
</organism>
<accession>A0A246JFA3</accession>
<dbReference type="RefSeq" id="WP_088384511.1">
    <property type="nucleotide sequence ID" value="NZ_NIOF01000003.1"/>
</dbReference>
<feature type="transmembrane region" description="Helical" evidence="1">
    <location>
        <begin position="182"/>
        <end position="199"/>
    </location>
</feature>
<dbReference type="InterPro" id="IPR003675">
    <property type="entry name" value="Rce1/LyrA-like_dom"/>
</dbReference>
<feature type="transmembrane region" description="Helical" evidence="1">
    <location>
        <begin position="206"/>
        <end position="226"/>
    </location>
</feature>
<reference evidence="3 4" key="1">
    <citation type="journal article" date="2008" name="Int. J. Syst. Evol. Microbiol.">
        <title>Description of Roseateles aquatilis sp. nov. and Roseateles terrae sp. nov., in the class Betaproteobacteria, and emended description of the genus Roseateles.</title>
        <authorList>
            <person name="Gomila M."/>
            <person name="Bowien B."/>
            <person name="Falsen E."/>
            <person name="Moore E.R."/>
            <person name="Lalucat J."/>
        </authorList>
    </citation>
    <scope>NUCLEOTIDE SEQUENCE [LARGE SCALE GENOMIC DNA]</scope>
    <source>
        <strain evidence="3 4">CCUG 48205</strain>
    </source>
</reference>
<name>A0A246JFA3_9BURK</name>
<comment type="caution">
    <text evidence="3">The sequence shown here is derived from an EMBL/GenBank/DDBJ whole genome shotgun (WGS) entry which is preliminary data.</text>
</comment>
<dbReference type="AlphaFoldDB" id="A0A246JFA3"/>
<keyword evidence="1" id="KW-0812">Transmembrane</keyword>
<dbReference type="GO" id="GO:0080120">
    <property type="term" value="P:CAAX-box protein maturation"/>
    <property type="evidence" value="ECO:0007669"/>
    <property type="project" value="UniProtKB-ARBA"/>
</dbReference>
<dbReference type="Proteomes" id="UP000197468">
    <property type="component" value="Unassembled WGS sequence"/>
</dbReference>
<dbReference type="EMBL" id="NIOF01000003">
    <property type="protein sequence ID" value="OWQ91282.1"/>
    <property type="molecule type" value="Genomic_DNA"/>
</dbReference>
<feature type="transmembrane region" description="Helical" evidence="1">
    <location>
        <begin position="114"/>
        <end position="132"/>
    </location>
</feature>
<dbReference type="Pfam" id="PF02517">
    <property type="entry name" value="Rce1-like"/>
    <property type="match status" value="1"/>
</dbReference>
<dbReference type="GO" id="GO:0004175">
    <property type="term" value="F:endopeptidase activity"/>
    <property type="evidence" value="ECO:0007669"/>
    <property type="project" value="UniProtKB-ARBA"/>
</dbReference>
<feature type="transmembrane region" description="Helical" evidence="1">
    <location>
        <begin position="153"/>
        <end position="176"/>
    </location>
</feature>
<gene>
    <name evidence="3" type="ORF">CDN99_08880</name>
</gene>
<sequence>MRILYTLFIFLLAKVIFALALGPTNYVLSHAVPPVSLFERALVVTGMMPMALFATWWVIQRLHQLMNWSMPGAFISPRSHAGDWLLTIVIGLLVPSLVLASALSSPYADRSADLRWPLVPASLWCVGWIAFAEEFLYRKILLGEFLKIADQRIGWCIAALLAQAAIFAAFHCIFAFVTPGHFLFYFLGGCLLGWIYWIHQNIWLNALLHLVMNVSVAQIGPIRYWFAGRVAQFASDQWHDWFTASAVLLLTIYFATLPFRKTEGREKPRPWYEDARG</sequence>
<protein>
    <recommendedName>
        <fullName evidence="2">CAAX prenyl protease 2/Lysostaphin resistance protein A-like domain-containing protein</fullName>
    </recommendedName>
</protein>
<feature type="transmembrane region" description="Helical" evidence="1">
    <location>
        <begin position="81"/>
        <end position="102"/>
    </location>
</feature>
<feature type="domain" description="CAAX prenyl protease 2/Lysostaphin resistance protein A-like" evidence="2">
    <location>
        <begin position="119"/>
        <end position="214"/>
    </location>
</feature>
<keyword evidence="1" id="KW-0472">Membrane</keyword>
<proteinExistence type="predicted"/>
<dbReference type="OrthoDB" id="9826467at2"/>
<keyword evidence="4" id="KW-1185">Reference proteome</keyword>
<evidence type="ECO:0000313" key="4">
    <source>
        <dbReference type="Proteomes" id="UP000197468"/>
    </source>
</evidence>
<keyword evidence="1" id="KW-1133">Transmembrane helix</keyword>
<feature type="transmembrane region" description="Helical" evidence="1">
    <location>
        <begin position="42"/>
        <end position="60"/>
    </location>
</feature>
<evidence type="ECO:0000256" key="1">
    <source>
        <dbReference type="SAM" id="Phobius"/>
    </source>
</evidence>
<evidence type="ECO:0000313" key="3">
    <source>
        <dbReference type="EMBL" id="OWQ91282.1"/>
    </source>
</evidence>
<feature type="transmembrane region" description="Helical" evidence="1">
    <location>
        <begin position="238"/>
        <end position="259"/>
    </location>
</feature>
<evidence type="ECO:0000259" key="2">
    <source>
        <dbReference type="Pfam" id="PF02517"/>
    </source>
</evidence>